<keyword evidence="2" id="KW-1185">Reference proteome</keyword>
<dbReference type="RefSeq" id="WP_119761484.1">
    <property type="nucleotide sequence ID" value="NZ_QYUJ01000010.1"/>
</dbReference>
<dbReference type="EMBL" id="QYUJ01000010">
    <property type="protein sequence ID" value="RJF74498.1"/>
    <property type="molecule type" value="Genomic_DNA"/>
</dbReference>
<proteinExistence type="predicted"/>
<dbReference type="Proteomes" id="UP000286287">
    <property type="component" value="Unassembled WGS sequence"/>
</dbReference>
<accession>A0A418VEJ9</accession>
<dbReference type="OrthoDB" id="70691at2"/>
<protein>
    <recommendedName>
        <fullName evidence="3">Spore coat protein U domain-containing protein</fullName>
    </recommendedName>
</protein>
<sequence length="124" mass="12938">MLLAFLLGGARASCMIGLPTVAQLDAYAYVSDATVAVQLPVTCTPDTPPGSVSLSSAGGQHSRASDQWQGILRAGSDTLNYYVPGYSQLRVQGSTLNVRLVIPAGQWGAPTGTYSDTLDITLSF</sequence>
<dbReference type="AlphaFoldDB" id="A0A418VEJ9"/>
<comment type="caution">
    <text evidence="1">The sequence shown here is derived from an EMBL/GenBank/DDBJ whole genome shotgun (WGS) entry which is preliminary data.</text>
</comment>
<reference evidence="1 2" key="1">
    <citation type="submission" date="2018-09" db="EMBL/GenBank/DDBJ databases">
        <authorList>
            <person name="Zhu H."/>
        </authorList>
    </citation>
    <scope>NUCLEOTIDE SEQUENCE [LARGE SCALE GENOMIC DNA]</scope>
    <source>
        <strain evidence="1 2">K2S05-167</strain>
    </source>
</reference>
<evidence type="ECO:0008006" key="3">
    <source>
        <dbReference type="Google" id="ProtNLM"/>
    </source>
</evidence>
<evidence type="ECO:0000313" key="2">
    <source>
        <dbReference type="Proteomes" id="UP000286287"/>
    </source>
</evidence>
<evidence type="ECO:0000313" key="1">
    <source>
        <dbReference type="EMBL" id="RJF74498.1"/>
    </source>
</evidence>
<organism evidence="1 2">
    <name type="scientific">Deinococcus cavernae</name>
    <dbReference type="NCBI Taxonomy" id="2320857"/>
    <lineage>
        <taxon>Bacteria</taxon>
        <taxon>Thermotogati</taxon>
        <taxon>Deinococcota</taxon>
        <taxon>Deinococci</taxon>
        <taxon>Deinococcales</taxon>
        <taxon>Deinococcaceae</taxon>
        <taxon>Deinococcus</taxon>
    </lineage>
</organism>
<name>A0A418VEJ9_9DEIO</name>
<gene>
    <name evidence="1" type="ORF">D3875_04250</name>
</gene>